<keyword evidence="1" id="KW-0808">Transferase</keyword>
<dbReference type="GO" id="GO:0008476">
    <property type="term" value="F:protein-tyrosine sulfotransferase activity"/>
    <property type="evidence" value="ECO:0007669"/>
    <property type="project" value="InterPro"/>
</dbReference>
<accession>A0A499UKF3</accession>
<evidence type="ECO:0000313" key="2">
    <source>
        <dbReference type="EMBL" id="BBJ37316.1"/>
    </source>
</evidence>
<sequence>MLKKPIFVVGHPRSGTSLVRSLLERSEDVWSIGREGKPIWEHDRCRELHPRSTGWHSNALTEQDATADLGRSLTTALLAAARRPGAEWTTDDKLDYLEFISAQGVDPHYYDVPVRALGERFPGAAPEGPPMDRDGGELDEITPFCFPPRGARPSGEDLARGIRLVEKSIQSCFRIPFLRKLFPDAKYVFVVRDPKTSIGSLMDAWLHPRMFFSYKVPCRLDVAGYSDVFPWGKEWWNLSLPPGWRELVGLRLEEVCAHNWRIHNEAVLRGFRELERTGDAVLVRYEDVRADPAAVMEKVAATVELPFAAAWGTSELPVVMTQTPPDPDKWRRHEREILSVLPQTGDLAGEFGYEVRP</sequence>
<gene>
    <name evidence="2" type="ORF">SSPO_000340</name>
</gene>
<dbReference type="AlphaFoldDB" id="A0A499UKF3"/>
<dbReference type="Pfam" id="PF13469">
    <property type="entry name" value="Sulfotransfer_3"/>
    <property type="match status" value="1"/>
</dbReference>
<dbReference type="Gene3D" id="3.40.50.300">
    <property type="entry name" value="P-loop containing nucleotide triphosphate hydrolases"/>
    <property type="match status" value="1"/>
</dbReference>
<dbReference type="PANTHER" id="PTHR12788">
    <property type="entry name" value="PROTEIN-TYROSINE SULFOTRANSFERASE 2"/>
    <property type="match status" value="1"/>
</dbReference>
<protein>
    <recommendedName>
        <fullName evidence="4">Sulfotransferase</fullName>
    </recommendedName>
</protein>
<dbReference type="EMBL" id="AP019620">
    <property type="protein sequence ID" value="BBJ37316.1"/>
    <property type="molecule type" value="Genomic_DNA"/>
</dbReference>
<name>A0A499UKF3_9ACTN</name>
<evidence type="ECO:0008006" key="4">
    <source>
        <dbReference type="Google" id="ProtNLM"/>
    </source>
</evidence>
<dbReference type="InterPro" id="IPR026634">
    <property type="entry name" value="TPST-like"/>
</dbReference>
<evidence type="ECO:0000256" key="1">
    <source>
        <dbReference type="ARBA" id="ARBA00022679"/>
    </source>
</evidence>
<dbReference type="InterPro" id="IPR027417">
    <property type="entry name" value="P-loop_NTPase"/>
</dbReference>
<proteinExistence type="predicted"/>
<organism evidence="2 3">
    <name type="scientific">Streptomyces antimycoticus</name>
    <dbReference type="NCBI Taxonomy" id="68175"/>
    <lineage>
        <taxon>Bacteria</taxon>
        <taxon>Bacillati</taxon>
        <taxon>Actinomycetota</taxon>
        <taxon>Actinomycetes</taxon>
        <taxon>Kitasatosporales</taxon>
        <taxon>Streptomycetaceae</taxon>
        <taxon>Streptomyces</taxon>
        <taxon>Streptomyces violaceusniger group</taxon>
    </lineage>
</organism>
<dbReference type="Proteomes" id="UP000463951">
    <property type="component" value="Chromosome"/>
</dbReference>
<dbReference type="PANTHER" id="PTHR12788:SF10">
    <property type="entry name" value="PROTEIN-TYROSINE SULFOTRANSFERASE"/>
    <property type="match status" value="1"/>
</dbReference>
<dbReference type="SUPFAM" id="SSF52540">
    <property type="entry name" value="P-loop containing nucleoside triphosphate hydrolases"/>
    <property type="match status" value="1"/>
</dbReference>
<evidence type="ECO:0000313" key="3">
    <source>
        <dbReference type="Proteomes" id="UP000463951"/>
    </source>
</evidence>
<reference evidence="2 3" key="1">
    <citation type="journal article" date="2020" name="Int. J. Syst. Evol. Microbiol.">
        <title>Reclassification of Streptomyces castelarensis and Streptomyces sporoclivatus as later heterotypic synonyms of Streptomyces antimycoticus.</title>
        <authorList>
            <person name="Komaki H."/>
            <person name="Tamura T."/>
        </authorList>
    </citation>
    <scope>NUCLEOTIDE SEQUENCE [LARGE SCALE GENOMIC DNA]</scope>
    <source>
        <strain evidence="2 3">NBRC 100767</strain>
    </source>
</reference>